<dbReference type="AlphaFoldDB" id="A0ABD1NY76"/>
<evidence type="ECO:0000313" key="2">
    <source>
        <dbReference type="EMBL" id="KAL2456565.1"/>
    </source>
</evidence>
<feature type="coiled-coil region" evidence="1">
    <location>
        <begin position="132"/>
        <end position="166"/>
    </location>
</feature>
<gene>
    <name evidence="2" type="ORF">Fot_56781</name>
</gene>
<accession>A0ABD1NY76</accession>
<evidence type="ECO:0000256" key="1">
    <source>
        <dbReference type="SAM" id="Coils"/>
    </source>
</evidence>
<keyword evidence="1" id="KW-0175">Coiled coil</keyword>
<dbReference type="EMBL" id="JBFOLJ010000059">
    <property type="protein sequence ID" value="KAL2456565.1"/>
    <property type="molecule type" value="Genomic_DNA"/>
</dbReference>
<evidence type="ECO:0000313" key="3">
    <source>
        <dbReference type="Proteomes" id="UP001604277"/>
    </source>
</evidence>
<comment type="caution">
    <text evidence="2">The sequence shown here is derived from an EMBL/GenBank/DDBJ whole genome shotgun (WGS) entry which is preliminary data.</text>
</comment>
<dbReference type="Gene3D" id="1.25.40.10">
    <property type="entry name" value="Tetratricopeptide repeat domain"/>
    <property type="match status" value="3"/>
</dbReference>
<name>A0ABD1NY76_9LAMI</name>
<protein>
    <submittedName>
        <fullName evidence="2">Uncharacterized protein</fullName>
    </submittedName>
</protein>
<dbReference type="InterPro" id="IPR011990">
    <property type="entry name" value="TPR-like_helical_dom_sf"/>
</dbReference>
<organism evidence="2 3">
    <name type="scientific">Forsythia ovata</name>
    <dbReference type="NCBI Taxonomy" id="205694"/>
    <lineage>
        <taxon>Eukaryota</taxon>
        <taxon>Viridiplantae</taxon>
        <taxon>Streptophyta</taxon>
        <taxon>Embryophyta</taxon>
        <taxon>Tracheophyta</taxon>
        <taxon>Spermatophyta</taxon>
        <taxon>Magnoliopsida</taxon>
        <taxon>eudicotyledons</taxon>
        <taxon>Gunneridae</taxon>
        <taxon>Pentapetalae</taxon>
        <taxon>asterids</taxon>
        <taxon>lamiids</taxon>
        <taxon>Lamiales</taxon>
        <taxon>Oleaceae</taxon>
        <taxon>Forsythieae</taxon>
        <taxon>Forsythia</taxon>
    </lineage>
</organism>
<sequence>MNFVEFLEELQSFCQLTQSIDYINLLRNLSSTKKKRKSPMQRATYEYLRGNILDVFPEYKKDAEDHLSKAKRKSPMQRATYEYLRGNILDVFPEYKKDAEDHLSKAKRKSPMQRATYEYLRGNILDVFPEYKKDAEDHLSKARNLLEEASNNFGKVRQKYQNTEEDARRNYC</sequence>
<keyword evidence="3" id="KW-1185">Reference proteome</keyword>
<dbReference type="Proteomes" id="UP001604277">
    <property type="component" value="Unassembled WGS sequence"/>
</dbReference>
<proteinExistence type="predicted"/>
<reference evidence="3" key="1">
    <citation type="submission" date="2024-07" db="EMBL/GenBank/DDBJ databases">
        <title>Two chromosome-level genome assemblies of Korean endemic species Abeliophyllum distichum and Forsythia ovata (Oleaceae).</title>
        <authorList>
            <person name="Jang H."/>
        </authorList>
    </citation>
    <scope>NUCLEOTIDE SEQUENCE [LARGE SCALE GENOMIC DNA]</scope>
</reference>